<protein>
    <submittedName>
        <fullName evidence="2">Uncharacterized protein</fullName>
    </submittedName>
</protein>
<keyword evidence="1" id="KW-0812">Transmembrane</keyword>
<feature type="transmembrane region" description="Helical" evidence="1">
    <location>
        <begin position="40"/>
        <end position="61"/>
    </location>
</feature>
<keyword evidence="1" id="KW-0472">Membrane</keyword>
<feature type="transmembrane region" description="Helical" evidence="1">
    <location>
        <begin position="16"/>
        <end position="33"/>
    </location>
</feature>
<name>A0A382ADZ6_9ZZZZ</name>
<reference evidence="2" key="1">
    <citation type="submission" date="2018-05" db="EMBL/GenBank/DDBJ databases">
        <authorList>
            <person name="Lanie J.A."/>
            <person name="Ng W.-L."/>
            <person name="Kazmierczak K.M."/>
            <person name="Andrzejewski T.M."/>
            <person name="Davidsen T.M."/>
            <person name="Wayne K.J."/>
            <person name="Tettelin H."/>
            <person name="Glass J.I."/>
            <person name="Rusch D."/>
            <person name="Podicherti R."/>
            <person name="Tsui H.-C.T."/>
            <person name="Winkler M.E."/>
        </authorList>
    </citation>
    <scope>NUCLEOTIDE SEQUENCE</scope>
</reference>
<sequence length="63" mass="7197">MYLDFEAILEPWLEQWPVSLLTLVVIAGVVYLFRKLPKSIVPVTLSIIAICEVIQVVHLIYSL</sequence>
<accession>A0A382ADZ6</accession>
<keyword evidence="1" id="KW-1133">Transmembrane helix</keyword>
<proteinExistence type="predicted"/>
<dbReference type="EMBL" id="UINC01024801">
    <property type="protein sequence ID" value="SVA99187.1"/>
    <property type="molecule type" value="Genomic_DNA"/>
</dbReference>
<evidence type="ECO:0000256" key="1">
    <source>
        <dbReference type="SAM" id="Phobius"/>
    </source>
</evidence>
<evidence type="ECO:0000313" key="2">
    <source>
        <dbReference type="EMBL" id="SVA99187.1"/>
    </source>
</evidence>
<dbReference type="AlphaFoldDB" id="A0A382ADZ6"/>
<organism evidence="2">
    <name type="scientific">marine metagenome</name>
    <dbReference type="NCBI Taxonomy" id="408172"/>
    <lineage>
        <taxon>unclassified sequences</taxon>
        <taxon>metagenomes</taxon>
        <taxon>ecological metagenomes</taxon>
    </lineage>
</organism>
<gene>
    <name evidence="2" type="ORF">METZ01_LOCUS152041</name>
</gene>